<protein>
    <submittedName>
        <fullName evidence="1">7722_t:CDS:1</fullName>
    </submittedName>
</protein>
<evidence type="ECO:0000313" key="1">
    <source>
        <dbReference type="EMBL" id="CAG8702944.1"/>
    </source>
</evidence>
<keyword evidence="2" id="KW-1185">Reference proteome</keyword>
<sequence>MYIELLQKSNKIYLENSILQKINLETNENIVMDIDNTEIVEEVTKSTGKAAYRSLKDILSYIIPFLIHKRILQLSDPTLYI</sequence>
<gene>
    <name evidence="1" type="ORF">CPELLU_LOCUS11925</name>
</gene>
<evidence type="ECO:0000313" key="2">
    <source>
        <dbReference type="Proteomes" id="UP000789759"/>
    </source>
</evidence>
<proteinExistence type="predicted"/>
<organism evidence="1 2">
    <name type="scientific">Cetraspora pellucida</name>
    <dbReference type="NCBI Taxonomy" id="1433469"/>
    <lineage>
        <taxon>Eukaryota</taxon>
        <taxon>Fungi</taxon>
        <taxon>Fungi incertae sedis</taxon>
        <taxon>Mucoromycota</taxon>
        <taxon>Glomeromycotina</taxon>
        <taxon>Glomeromycetes</taxon>
        <taxon>Diversisporales</taxon>
        <taxon>Gigasporaceae</taxon>
        <taxon>Cetraspora</taxon>
    </lineage>
</organism>
<dbReference type="Proteomes" id="UP000789759">
    <property type="component" value="Unassembled WGS sequence"/>
</dbReference>
<dbReference type="EMBL" id="CAJVQA010010976">
    <property type="protein sequence ID" value="CAG8702944.1"/>
    <property type="molecule type" value="Genomic_DNA"/>
</dbReference>
<dbReference type="OrthoDB" id="2434889at2759"/>
<reference evidence="1" key="1">
    <citation type="submission" date="2021-06" db="EMBL/GenBank/DDBJ databases">
        <authorList>
            <person name="Kallberg Y."/>
            <person name="Tangrot J."/>
            <person name="Rosling A."/>
        </authorList>
    </citation>
    <scope>NUCLEOTIDE SEQUENCE</scope>
    <source>
        <strain evidence="1">FL966</strain>
    </source>
</reference>
<accession>A0A9N9N5I2</accession>
<name>A0A9N9N5I2_9GLOM</name>
<dbReference type="AlphaFoldDB" id="A0A9N9N5I2"/>
<comment type="caution">
    <text evidence="1">The sequence shown here is derived from an EMBL/GenBank/DDBJ whole genome shotgun (WGS) entry which is preliminary data.</text>
</comment>